<dbReference type="RefSeq" id="WP_153218080.1">
    <property type="nucleotide sequence ID" value="NZ_WIBF01000026.1"/>
</dbReference>
<dbReference type="GO" id="GO:0004803">
    <property type="term" value="F:transposase activity"/>
    <property type="evidence" value="ECO:0007669"/>
    <property type="project" value="InterPro"/>
</dbReference>
<reference evidence="1 2" key="1">
    <citation type="submission" date="2019-10" db="EMBL/GenBank/DDBJ databases">
        <title>Epibacterium sp. nov., isolated from seawater.</title>
        <authorList>
            <person name="Zhang X."/>
            <person name="Li N."/>
        </authorList>
    </citation>
    <scope>NUCLEOTIDE SEQUENCE [LARGE SCALE GENOMIC DNA]</scope>
    <source>
        <strain evidence="1 2">SM1979</strain>
    </source>
</reference>
<name>A0A843YLZ3_9RHOB</name>
<dbReference type="InterPro" id="IPR010921">
    <property type="entry name" value="Trp_repressor/repl_initiator"/>
</dbReference>
<dbReference type="PANTHER" id="PTHR37936:SF3">
    <property type="entry name" value="TRANSPOSASE INSC FOR INSERTION ELEMENT IS2A-RELATED"/>
    <property type="match status" value="1"/>
</dbReference>
<dbReference type="InterPro" id="IPR002514">
    <property type="entry name" value="Transposase_8"/>
</dbReference>
<dbReference type="SUPFAM" id="SSF48295">
    <property type="entry name" value="TrpR-like"/>
    <property type="match status" value="1"/>
</dbReference>
<keyword evidence="2" id="KW-1185">Reference proteome</keyword>
<dbReference type="NCBIfam" id="NF047595">
    <property type="entry name" value="IS66_ISRel24_TnpA"/>
    <property type="match status" value="1"/>
</dbReference>
<dbReference type="EMBL" id="WIBF01000026">
    <property type="protein sequence ID" value="MQQ10818.1"/>
    <property type="molecule type" value="Genomic_DNA"/>
</dbReference>
<dbReference type="PANTHER" id="PTHR37936">
    <property type="entry name" value="TRANSPOSASE INSC FOR INSERTION ELEMENT IS2A-RELATED"/>
    <property type="match status" value="1"/>
</dbReference>
<protein>
    <submittedName>
        <fullName evidence="1">Transposase</fullName>
    </submittedName>
</protein>
<gene>
    <name evidence="1" type="ORF">GFB49_20400</name>
</gene>
<dbReference type="GO" id="GO:0043565">
    <property type="term" value="F:sequence-specific DNA binding"/>
    <property type="evidence" value="ECO:0007669"/>
    <property type="project" value="InterPro"/>
</dbReference>
<dbReference type="AlphaFoldDB" id="A0A843YLZ3"/>
<comment type="caution">
    <text evidence="1">The sequence shown here is derived from an EMBL/GenBank/DDBJ whole genome shotgun (WGS) entry which is preliminary data.</text>
</comment>
<sequence>MSKRRRRRTWSEDEKRMICAQTRVAGVSVAQVARRYDVNANQVFNWLKEPRFAAEADEEQDVPRFLPVEVLDAEPASAPPDAGAQIEVELANGHRLKVQGGFDPDALAALIRKLST</sequence>
<dbReference type="Proteomes" id="UP000444174">
    <property type="component" value="Unassembled WGS sequence"/>
</dbReference>
<evidence type="ECO:0000313" key="1">
    <source>
        <dbReference type="EMBL" id="MQQ10818.1"/>
    </source>
</evidence>
<dbReference type="GO" id="GO:0006313">
    <property type="term" value="P:DNA transposition"/>
    <property type="evidence" value="ECO:0007669"/>
    <property type="project" value="InterPro"/>
</dbReference>
<evidence type="ECO:0000313" key="2">
    <source>
        <dbReference type="Proteomes" id="UP000444174"/>
    </source>
</evidence>
<dbReference type="Pfam" id="PF01527">
    <property type="entry name" value="HTH_Tnp_1"/>
    <property type="match status" value="1"/>
</dbReference>
<proteinExistence type="predicted"/>
<organism evidence="1 2">
    <name type="scientific">Tritonibacter litoralis</name>
    <dbReference type="NCBI Taxonomy" id="2662264"/>
    <lineage>
        <taxon>Bacteria</taxon>
        <taxon>Pseudomonadati</taxon>
        <taxon>Pseudomonadota</taxon>
        <taxon>Alphaproteobacteria</taxon>
        <taxon>Rhodobacterales</taxon>
        <taxon>Paracoccaceae</taxon>
        <taxon>Tritonibacter</taxon>
    </lineage>
</organism>
<accession>A0A843YLZ3</accession>